<dbReference type="Pfam" id="PF13302">
    <property type="entry name" value="Acetyltransf_3"/>
    <property type="match status" value="1"/>
</dbReference>
<dbReference type="Gene3D" id="3.40.630.30">
    <property type="match status" value="1"/>
</dbReference>
<dbReference type="PROSITE" id="PS51186">
    <property type="entry name" value="GNAT"/>
    <property type="match status" value="1"/>
</dbReference>
<gene>
    <name evidence="2" type="ORF">LZ519_06510</name>
</gene>
<keyword evidence="3" id="KW-1185">Reference proteome</keyword>
<reference evidence="2" key="1">
    <citation type="submission" date="2022-05" db="EMBL/GenBank/DDBJ databases">
        <authorList>
            <person name="Jo J.-H."/>
            <person name="Im W.-T."/>
        </authorList>
    </citation>
    <scope>NUCLEOTIDE SEQUENCE</scope>
    <source>
        <strain evidence="2">RG327</strain>
    </source>
</reference>
<dbReference type="PANTHER" id="PTHR43610:SF1">
    <property type="entry name" value="N-ACETYLTRANSFERASE DOMAIN-CONTAINING PROTEIN"/>
    <property type="match status" value="1"/>
</dbReference>
<dbReference type="InterPro" id="IPR016181">
    <property type="entry name" value="Acyl_CoA_acyltransferase"/>
</dbReference>
<proteinExistence type="predicted"/>
<name>A0ABT0RFH1_9SPHN</name>
<dbReference type="RefSeq" id="WP_249867893.1">
    <property type="nucleotide sequence ID" value="NZ_JAMGBC010000001.1"/>
</dbReference>
<dbReference type="InterPro" id="IPR000182">
    <property type="entry name" value="GNAT_dom"/>
</dbReference>
<dbReference type="Proteomes" id="UP001165343">
    <property type="component" value="Unassembled WGS sequence"/>
</dbReference>
<organism evidence="2 3">
    <name type="scientific">Sphingomonas anseongensis</name>
    <dbReference type="NCBI Taxonomy" id="2908207"/>
    <lineage>
        <taxon>Bacteria</taxon>
        <taxon>Pseudomonadati</taxon>
        <taxon>Pseudomonadota</taxon>
        <taxon>Alphaproteobacteria</taxon>
        <taxon>Sphingomonadales</taxon>
        <taxon>Sphingomonadaceae</taxon>
        <taxon>Sphingomonas</taxon>
    </lineage>
</organism>
<dbReference type="EMBL" id="JAMGBC010000001">
    <property type="protein sequence ID" value="MCL6678969.1"/>
    <property type="molecule type" value="Genomic_DNA"/>
</dbReference>
<sequence>MIAGLDAPMQGDDCSAELLTEAHREDLRLACGEDPDLWQIWYADFGAQNFDAAFDQLMARAEWVRFALRDGDTFAGFSCYLNIDDSRQLLEIGSTYYRPRLRHIGFNRRCKSMMLKRAFEFGYRRVEFRVDRRNTRSQAAMKNLGAVREGVMRSHGITWNGHVRDTVLFAILREEWPV</sequence>
<dbReference type="PANTHER" id="PTHR43610">
    <property type="entry name" value="BLL6696 PROTEIN"/>
    <property type="match status" value="1"/>
</dbReference>
<accession>A0ABT0RFH1</accession>
<dbReference type="SUPFAM" id="SSF55729">
    <property type="entry name" value="Acyl-CoA N-acyltransferases (Nat)"/>
    <property type="match status" value="1"/>
</dbReference>
<evidence type="ECO:0000259" key="1">
    <source>
        <dbReference type="PROSITE" id="PS51186"/>
    </source>
</evidence>
<feature type="domain" description="N-acetyltransferase" evidence="1">
    <location>
        <begin position="25"/>
        <end position="174"/>
    </location>
</feature>
<protein>
    <submittedName>
        <fullName evidence="2">GNAT family N-acetyltransferase</fullName>
    </submittedName>
</protein>
<evidence type="ECO:0000313" key="2">
    <source>
        <dbReference type="EMBL" id="MCL6678969.1"/>
    </source>
</evidence>
<evidence type="ECO:0000313" key="3">
    <source>
        <dbReference type="Proteomes" id="UP001165343"/>
    </source>
</evidence>
<comment type="caution">
    <text evidence="2">The sequence shown here is derived from an EMBL/GenBank/DDBJ whole genome shotgun (WGS) entry which is preliminary data.</text>
</comment>